<dbReference type="GO" id="GO:0005829">
    <property type="term" value="C:cytosol"/>
    <property type="evidence" value="ECO:0007669"/>
    <property type="project" value="TreeGrafter"/>
</dbReference>
<comment type="caution">
    <text evidence="6">The sequence shown here is derived from an EMBL/GenBank/DDBJ whole genome shotgun (WGS) entry which is preliminary data.</text>
</comment>
<organism evidence="6 7">
    <name type="scientific">Emergomyces pasteurianus Ep9510</name>
    <dbReference type="NCBI Taxonomy" id="1447872"/>
    <lineage>
        <taxon>Eukaryota</taxon>
        <taxon>Fungi</taxon>
        <taxon>Dikarya</taxon>
        <taxon>Ascomycota</taxon>
        <taxon>Pezizomycotina</taxon>
        <taxon>Eurotiomycetes</taxon>
        <taxon>Eurotiomycetidae</taxon>
        <taxon>Onygenales</taxon>
        <taxon>Ajellomycetaceae</taxon>
        <taxon>Emergomyces</taxon>
    </lineage>
</organism>
<evidence type="ECO:0000313" key="6">
    <source>
        <dbReference type="EMBL" id="OJD15280.1"/>
    </source>
</evidence>
<dbReference type="SUPFAM" id="SSF53590">
    <property type="entry name" value="Nucleoside hydrolase"/>
    <property type="match status" value="1"/>
</dbReference>
<dbReference type="OrthoDB" id="432381at2759"/>
<keyword evidence="2" id="KW-0378">Hydrolase</keyword>
<dbReference type="AlphaFoldDB" id="A0A1J9PFR5"/>
<dbReference type="Proteomes" id="UP000182235">
    <property type="component" value="Unassembled WGS sequence"/>
</dbReference>
<sequence length="394" mass="41909">MADQTLGSLSYGGQTTPLWLDCDPGHDDAFAILLAAHHPSLKLLGISTVHGNSSLQNTTVNAGSILEAIGRPDIPVYPGAAKAFCRAAVHAPDIHGVSGLDGTELLPMSSRPPMKNSNAIVAMRDALLSQHKNTAWLVATGALTNVALLFATFPEVAEHVRGVSIMGGAIGGGFSDAPICKRVGDEAWVGNTTPWAEFNIYCDPESAHSIFSSQVLAWKTVLIPLDLTHQVLGTPKVQSLILQTEPQPAVSGNGMSRPPSVLRQILHALLIYFGRTYDNVFGLDVGPPLHDPVAVAVLLSNLNSGNDGSKHPGLLRFDDGDGERFLVDVVTDGQHSSDPELTGELGRTHASPLERGKSGVTIPRGVNVDAFWNIVLDCLKRADDWNNSRANNQN</sequence>
<dbReference type="CDD" id="cd02651">
    <property type="entry name" value="nuc_hydro_IU_UC_XIUA"/>
    <property type="match status" value="1"/>
</dbReference>
<dbReference type="PANTHER" id="PTHR12304:SF4">
    <property type="entry name" value="URIDINE NUCLEOSIDASE"/>
    <property type="match status" value="1"/>
</dbReference>
<dbReference type="Gene3D" id="3.90.245.10">
    <property type="entry name" value="Ribonucleoside hydrolase-like"/>
    <property type="match status" value="1"/>
</dbReference>
<keyword evidence="3" id="KW-0326">Glycosidase</keyword>
<dbReference type="STRING" id="1447872.A0A1J9PFR5"/>
<evidence type="ECO:0000256" key="1">
    <source>
        <dbReference type="ARBA" id="ARBA00009176"/>
    </source>
</evidence>
<dbReference type="InterPro" id="IPR023186">
    <property type="entry name" value="IUNH"/>
</dbReference>
<dbReference type="PANTHER" id="PTHR12304">
    <property type="entry name" value="INOSINE-URIDINE PREFERRING NUCLEOSIDE HYDROLASE"/>
    <property type="match status" value="1"/>
</dbReference>
<keyword evidence="7" id="KW-1185">Reference proteome</keyword>
<evidence type="ECO:0000313" key="7">
    <source>
        <dbReference type="Proteomes" id="UP000182235"/>
    </source>
</evidence>
<dbReference type="VEuPathDB" id="FungiDB:AJ78_04465"/>
<gene>
    <name evidence="6" type="ORF">AJ78_04465</name>
</gene>
<comment type="similarity">
    <text evidence="1">Belongs to the IUNH family.</text>
</comment>
<evidence type="ECO:0000256" key="4">
    <source>
        <dbReference type="SAM" id="MobiDB-lite"/>
    </source>
</evidence>
<accession>A0A1J9PFR5</accession>
<evidence type="ECO:0000259" key="5">
    <source>
        <dbReference type="Pfam" id="PF01156"/>
    </source>
</evidence>
<feature type="domain" description="Inosine/uridine-preferring nucleoside hydrolase" evidence="5">
    <location>
        <begin position="18"/>
        <end position="373"/>
    </location>
</feature>
<dbReference type="GO" id="GO:0008477">
    <property type="term" value="F:purine nucleosidase activity"/>
    <property type="evidence" value="ECO:0007669"/>
    <property type="project" value="TreeGrafter"/>
</dbReference>
<name>A0A1J9PFR5_9EURO</name>
<dbReference type="Pfam" id="PF01156">
    <property type="entry name" value="IU_nuc_hydro"/>
    <property type="match status" value="1"/>
</dbReference>
<proteinExistence type="inferred from homology"/>
<dbReference type="GO" id="GO:0006152">
    <property type="term" value="P:purine nucleoside catabolic process"/>
    <property type="evidence" value="ECO:0007669"/>
    <property type="project" value="TreeGrafter"/>
</dbReference>
<evidence type="ECO:0000256" key="3">
    <source>
        <dbReference type="ARBA" id="ARBA00023295"/>
    </source>
</evidence>
<protein>
    <recommendedName>
        <fullName evidence="5">Inosine/uridine-preferring nucleoside hydrolase domain-containing protein</fullName>
    </recommendedName>
</protein>
<dbReference type="EMBL" id="LGRN01000166">
    <property type="protein sequence ID" value="OJD15280.1"/>
    <property type="molecule type" value="Genomic_DNA"/>
</dbReference>
<dbReference type="InterPro" id="IPR001910">
    <property type="entry name" value="Inosine/uridine_hydrolase_dom"/>
</dbReference>
<feature type="region of interest" description="Disordered" evidence="4">
    <location>
        <begin position="333"/>
        <end position="356"/>
    </location>
</feature>
<reference evidence="6 7" key="1">
    <citation type="submission" date="2015-07" db="EMBL/GenBank/DDBJ databases">
        <title>Emmonsia species relationships and genome sequence.</title>
        <authorList>
            <consortium name="The Broad Institute Genomics Platform"/>
            <person name="Cuomo C.A."/>
            <person name="Munoz J.F."/>
            <person name="Imamovic A."/>
            <person name="Priest M.E."/>
            <person name="Young S."/>
            <person name="Clay O.K."/>
            <person name="McEwen J.G."/>
        </authorList>
    </citation>
    <scope>NUCLEOTIDE SEQUENCE [LARGE SCALE GENOMIC DNA]</scope>
    <source>
        <strain evidence="6 7">UAMH 9510</strain>
    </source>
</reference>
<dbReference type="InterPro" id="IPR036452">
    <property type="entry name" value="Ribo_hydro-like"/>
</dbReference>
<evidence type="ECO:0000256" key="2">
    <source>
        <dbReference type="ARBA" id="ARBA00022801"/>
    </source>
</evidence>